<comment type="catalytic activity">
    <reaction evidence="22">
        <text>4 Fe(2+) + O2 + 4 H(+) = 4 Fe(3+) + 2 H2O</text>
        <dbReference type="Rhea" id="RHEA:11148"/>
        <dbReference type="ChEBI" id="CHEBI:15377"/>
        <dbReference type="ChEBI" id="CHEBI:15378"/>
        <dbReference type="ChEBI" id="CHEBI:15379"/>
        <dbReference type="ChEBI" id="CHEBI:29033"/>
        <dbReference type="ChEBI" id="CHEBI:29034"/>
        <dbReference type="EC" id="1.16.3.1"/>
    </reaction>
    <physiologicalReaction direction="left-to-right" evidence="22">
        <dbReference type="Rhea" id="RHEA:11149"/>
    </physiologicalReaction>
</comment>
<keyword evidence="18" id="KW-0472">Membrane</keyword>
<dbReference type="GO" id="GO:0016323">
    <property type="term" value="C:basolateral plasma membrane"/>
    <property type="evidence" value="ECO:0007669"/>
    <property type="project" value="UniProtKB-SubCell"/>
</dbReference>
<dbReference type="AGR" id="Xenbase:XB-GENE-6488457"/>
<keyword evidence="12" id="KW-0106">Calcium</keyword>
<dbReference type="Bgee" id="108708750">
    <property type="expression patterns" value="Expressed in heart and 8 other cell types or tissues"/>
</dbReference>
<dbReference type="GO" id="GO:0005886">
    <property type="term" value="C:plasma membrane"/>
    <property type="evidence" value="ECO:0000318"/>
    <property type="project" value="GO_Central"/>
</dbReference>
<comment type="cofactor">
    <cofactor evidence="1">
        <name>Cu cation</name>
        <dbReference type="ChEBI" id="CHEBI:23378"/>
    </cofactor>
</comment>
<comment type="function">
    <text evidence="23">Plasma membrane ferroxidase that mediates the extracellular conversion of ferrous/Fe(2+) iron into its ferric/Fe(3+) form. Couples ferroportin which specifically exports ferrous/Fe(2+) iron from cells to transferrin that only binds and shuttles extracellular ferric/Fe(3+) iron throughout the body. By helping iron transfer from cells to blood mainly contributes to dietary iron absorption by the intestinal epithelium and more generally regulates iron levels in the body.</text>
</comment>
<evidence type="ECO:0000256" key="2">
    <source>
        <dbReference type="ARBA" id="ARBA00010609"/>
    </source>
</evidence>
<dbReference type="InterPro" id="IPR033138">
    <property type="entry name" value="Cu_oxidase_CS"/>
</dbReference>
<protein>
    <recommendedName>
        <fullName evidence="25">Hephaestin</fullName>
        <ecNumber evidence="3">1.16.3.1</ecNumber>
    </recommendedName>
</protein>
<evidence type="ECO:0000256" key="16">
    <source>
        <dbReference type="ARBA" id="ARBA00023053"/>
    </source>
</evidence>
<keyword evidence="6" id="KW-0410">Iron transport</keyword>
<evidence type="ECO:0000256" key="9">
    <source>
        <dbReference type="ARBA" id="ARBA00022723"/>
    </source>
</evidence>
<feature type="domain" description="Plastocyanin-like" evidence="26">
    <location>
        <begin position="944"/>
        <end position="1059"/>
    </location>
</feature>
<sequence length="1149" mass="129169">MPPLPCVSCILALQLVWPLFQLVESNTRTYYIGIVEETWDYAPTGKNLINGLNITEDKNAAVYLEGGQDRIGSIYKKAIYRQYTDGDYTEEIEKPAWLGFLGPIIKAEVDDTIIVHLKNFASRSYTLHPHGVFYAKDSEGAFYPDGTNKSDKHDDAVPPEGQHTYTWIVKEQYAPTAEDPNCLTWIYHSHIDAPKDIASGLIGALLTCKKGTMDMSFNRKDVDKDFILMFTVMDENHSWYLEENIDTYCSEPGTVNLEDEDFQESNKMHAINGFMFGNLPSLNMCLTDKVSWHLFGIGNEVDIHSAYFYGHTVTNLGHRTDVINLFPATFVTVEMTPTSAGTWMLSCQVNDHIQAGMLGLYHVETCGQVPSFVMSGKIRNYFVAAEMVLWDYGPTENDEFHSEPLDQPGSNSAKYFTANSERIGGKYWKVQYTEYTDETFNYKKVRSDDEEHLGILGPVIKAEVGDTITVTFANNADREYSIMPHGVSFMKDSEGAEYLDGSVKLGARVAPGTSFTYTWTVPESVGPTAHDPHCLTYLYYSAVDPVKDTASGLVGPLLVCSKGTLNQDNTQVHVDKEFYLLFTVFDENLSWYLDENIEMIPDSSIDKEDADFQESNQMHAVNGYMFGKLPSLYMCLLSNISWHLMGLGTEIDIHGIYFEGNTLDLGGMTRDTVSLFPHTSLTAYMRPDQPGGFEVSCQTTHHYANGMKQIYVVATCNDSYTERQYGTMRTYFIAAEELEWDYSPDRTWELGKHNLTEGENSPGHIFVSREEDWIGSKYKKVVYREYTNGQFTEMKRRTTEEEHLQILGPFIRAEVGDSILIVFKNKATRPYSINAHGVVEVTGGYTATQPGGIQTYQWNVPERSGPGTNDPDCLTWVYYSKTDFIKDIYSGLVGPLITCRKGVLNDQGVRKDVDREFALLFLVFDENKSWYLDENIRLYIHKEPSEVNATDEFVESNKIHAINGKIYGNLHGLTMTEGENTNWYLLGLGNEIDMHTVHFHAESFIYKKDKEHRADVFDLFPGTFQTIELVADNPGTWLLHCHVSDHIHAGMETVFTVKKSGKSIFGNGSTSKTPIVSSSGNGSAEESAGIPFLGKMLSNNEANMALISLLAVGLTLLVLLVILGGLLTCAKKRMYYSTIDNGTLPIHNL</sequence>
<keyword evidence="20" id="KW-0325">Glycoprotein</keyword>
<keyword evidence="8" id="KW-0812">Transmembrane</keyword>
<dbReference type="PaxDb" id="8355-A0A1L8HJC5"/>
<dbReference type="InterPro" id="IPR045087">
    <property type="entry name" value="Cu-oxidase_fam"/>
</dbReference>
<keyword evidence="14" id="KW-0560">Oxidoreductase</keyword>
<evidence type="ECO:0000256" key="14">
    <source>
        <dbReference type="ARBA" id="ARBA00023002"/>
    </source>
</evidence>
<evidence type="ECO:0000256" key="4">
    <source>
        <dbReference type="ARBA" id="ARBA00022448"/>
    </source>
</evidence>
<organism evidence="28 29">
    <name type="scientific">Xenopus laevis</name>
    <name type="common">African clawed frog</name>
    <dbReference type="NCBI Taxonomy" id="8355"/>
    <lineage>
        <taxon>Eukaryota</taxon>
        <taxon>Metazoa</taxon>
        <taxon>Chordata</taxon>
        <taxon>Craniata</taxon>
        <taxon>Vertebrata</taxon>
        <taxon>Euteleostomi</taxon>
        <taxon>Amphibia</taxon>
        <taxon>Batrachia</taxon>
        <taxon>Anura</taxon>
        <taxon>Pipoidea</taxon>
        <taxon>Pipidae</taxon>
        <taxon>Xenopodinae</taxon>
        <taxon>Xenopus</taxon>
        <taxon>Xenopus</taxon>
    </lineage>
</organism>
<evidence type="ECO:0000256" key="7">
    <source>
        <dbReference type="ARBA" id="ARBA00022553"/>
    </source>
</evidence>
<feature type="domain" description="Plastocyanin-like" evidence="27">
    <location>
        <begin position="805"/>
        <end position="897"/>
    </location>
</feature>
<evidence type="ECO:0000256" key="13">
    <source>
        <dbReference type="ARBA" id="ARBA00022989"/>
    </source>
</evidence>
<keyword evidence="5" id="KW-1003">Cell membrane</keyword>
<dbReference type="FunFam" id="2.60.40.420:FF:000002">
    <property type="entry name" value="Hephaestin like 1"/>
    <property type="match status" value="1"/>
</dbReference>
<keyword evidence="11" id="KW-0677">Repeat</keyword>
<dbReference type="InterPro" id="IPR008972">
    <property type="entry name" value="Cupredoxin"/>
</dbReference>
<evidence type="ECO:0000259" key="26">
    <source>
        <dbReference type="Pfam" id="PF07731"/>
    </source>
</evidence>
<feature type="domain" description="Plastocyanin-like" evidence="27">
    <location>
        <begin position="455"/>
        <end position="561"/>
    </location>
</feature>
<evidence type="ECO:0000256" key="20">
    <source>
        <dbReference type="ARBA" id="ARBA00023180"/>
    </source>
</evidence>
<dbReference type="EC" id="1.16.3.1" evidence="3"/>
<dbReference type="InterPro" id="IPR011706">
    <property type="entry name" value="Cu-oxidase_C"/>
</dbReference>
<evidence type="ECO:0000256" key="24">
    <source>
        <dbReference type="ARBA" id="ARBA00065139"/>
    </source>
</evidence>
<evidence type="ECO:0000256" key="10">
    <source>
        <dbReference type="ARBA" id="ARBA00022729"/>
    </source>
</evidence>
<keyword evidence="17" id="KW-0406">Ion transport</keyword>
<keyword evidence="7" id="KW-0597">Phosphoprotein</keyword>
<name>A0A1L8HJC5_XENLA</name>
<reference evidence="29" key="1">
    <citation type="submission" date="2025-08" db="UniProtKB">
        <authorList>
            <consortium name="RefSeq"/>
        </authorList>
    </citation>
    <scope>IDENTIFICATION</scope>
    <source>
        <strain evidence="29">J_2021</strain>
        <tissue evidence="29">Erythrocytes</tissue>
    </source>
</reference>
<dbReference type="Xenbase" id="XB-GENE-6488457">
    <property type="gene designation" value="hephl1.L"/>
</dbReference>
<evidence type="ECO:0000256" key="5">
    <source>
        <dbReference type="ARBA" id="ARBA00022475"/>
    </source>
</evidence>
<evidence type="ECO:0000256" key="1">
    <source>
        <dbReference type="ARBA" id="ARBA00001935"/>
    </source>
</evidence>
<accession>A0A1L8HJC5</accession>
<dbReference type="FunFam" id="2.60.40.420:FF:000075">
    <property type="entry name" value="hephaestin isoform X2"/>
    <property type="match status" value="1"/>
</dbReference>
<dbReference type="GeneID" id="108708750"/>
<keyword evidence="9" id="KW-0479">Metal-binding</keyword>
<keyword evidence="15" id="KW-0408">Iron</keyword>
<dbReference type="CDD" id="cd04222">
    <property type="entry name" value="CuRO_1_ceruloplasmin"/>
    <property type="match status" value="1"/>
</dbReference>
<keyword evidence="4" id="KW-0813">Transport</keyword>
<evidence type="ECO:0000256" key="23">
    <source>
        <dbReference type="ARBA" id="ARBA00054029"/>
    </source>
</evidence>
<evidence type="ECO:0000256" key="8">
    <source>
        <dbReference type="ARBA" id="ARBA00022692"/>
    </source>
</evidence>
<evidence type="ECO:0000256" key="12">
    <source>
        <dbReference type="ARBA" id="ARBA00022837"/>
    </source>
</evidence>
<evidence type="ECO:0000256" key="6">
    <source>
        <dbReference type="ARBA" id="ARBA00022496"/>
    </source>
</evidence>
<dbReference type="Gene3D" id="2.60.40.420">
    <property type="entry name" value="Cupredoxins - blue copper proteins"/>
    <property type="match status" value="3"/>
</dbReference>
<dbReference type="STRING" id="8355.A0A1L8HJC5"/>
<evidence type="ECO:0000256" key="19">
    <source>
        <dbReference type="ARBA" id="ARBA00023157"/>
    </source>
</evidence>
<dbReference type="PROSITE" id="PS00079">
    <property type="entry name" value="MULTICOPPER_OXIDASE1"/>
    <property type="match status" value="3"/>
</dbReference>
<dbReference type="FunFam" id="2.60.40.420:FF:000009">
    <property type="entry name" value="Ceruloplasmin"/>
    <property type="match status" value="1"/>
</dbReference>
<dbReference type="Pfam" id="PF07732">
    <property type="entry name" value="Cu-oxidase_3"/>
    <property type="match status" value="3"/>
</dbReference>
<proteinExistence type="inferred from homology"/>
<comment type="subunit">
    <text evidence="24">Part of a complex composed of SLC40A1/ferroportin, TF/transferrin and HEPH/hephaestin that transfers iron from cells to transferrin.</text>
</comment>
<dbReference type="Pfam" id="PF07731">
    <property type="entry name" value="Cu-oxidase_2"/>
    <property type="match status" value="2"/>
</dbReference>
<evidence type="ECO:0000256" key="18">
    <source>
        <dbReference type="ARBA" id="ARBA00023136"/>
    </source>
</evidence>
<keyword evidence="16" id="KW-0915">Sodium</keyword>
<evidence type="ECO:0000313" key="29">
    <source>
        <dbReference type="RefSeq" id="XP_018103267.1"/>
    </source>
</evidence>
<evidence type="ECO:0000256" key="3">
    <source>
        <dbReference type="ARBA" id="ARBA00013107"/>
    </source>
</evidence>
<evidence type="ECO:0000256" key="22">
    <source>
        <dbReference type="ARBA" id="ARBA00048206"/>
    </source>
</evidence>
<dbReference type="RefSeq" id="XP_018103267.1">
    <property type="nucleotide sequence ID" value="XM_018247778.2"/>
</dbReference>
<dbReference type="OrthoDB" id="2121828at2759"/>
<evidence type="ECO:0000313" key="30">
    <source>
        <dbReference type="Xenbase" id="XB-GENE-6488457"/>
    </source>
</evidence>
<feature type="domain" description="Plastocyanin-like" evidence="26">
    <location>
        <begin position="317"/>
        <end position="363"/>
    </location>
</feature>
<dbReference type="PANTHER" id="PTHR11709:SF233">
    <property type="entry name" value="FERROXIDASE HEPHL1"/>
    <property type="match status" value="1"/>
</dbReference>
<gene>
    <name evidence="29 30" type="primary">hephl1.L</name>
</gene>
<comment type="similarity">
    <text evidence="2">Belongs to the multicopper oxidase family.</text>
</comment>
<keyword evidence="19" id="KW-1015">Disulfide bond</keyword>
<evidence type="ECO:0000256" key="17">
    <source>
        <dbReference type="ARBA" id="ARBA00023065"/>
    </source>
</evidence>
<evidence type="ECO:0000256" key="25">
    <source>
        <dbReference type="ARBA" id="ARBA00068243"/>
    </source>
</evidence>
<dbReference type="GO" id="GO:0004322">
    <property type="term" value="F:ferroxidase activity"/>
    <property type="evidence" value="ECO:0000318"/>
    <property type="project" value="GO_Central"/>
</dbReference>
<dbReference type="FunFam" id="2.60.40.420:FF:000015">
    <property type="entry name" value="Ceruloplasmin"/>
    <property type="match status" value="1"/>
</dbReference>
<dbReference type="GO" id="GO:0006826">
    <property type="term" value="P:iron ion transport"/>
    <property type="evidence" value="ECO:0007669"/>
    <property type="project" value="UniProtKB-KW"/>
</dbReference>
<evidence type="ECO:0000259" key="27">
    <source>
        <dbReference type="Pfam" id="PF07732"/>
    </source>
</evidence>
<dbReference type="CTD" id="108708750"/>
<dbReference type="InterPro" id="IPR002355">
    <property type="entry name" value="Cu_oxidase_Cu_BS"/>
</dbReference>
<dbReference type="PANTHER" id="PTHR11709">
    <property type="entry name" value="MULTI-COPPER OXIDASE"/>
    <property type="match status" value="1"/>
</dbReference>
<keyword evidence="28" id="KW-1185">Reference proteome</keyword>
<dbReference type="OMA" id="PEPDMCV"/>
<dbReference type="GO" id="GO:0005507">
    <property type="term" value="F:copper ion binding"/>
    <property type="evidence" value="ECO:0007669"/>
    <property type="project" value="InterPro"/>
</dbReference>
<feature type="domain" description="Plastocyanin-like" evidence="27">
    <location>
        <begin position="100"/>
        <end position="206"/>
    </location>
</feature>
<dbReference type="PROSITE" id="PS00080">
    <property type="entry name" value="MULTICOPPER_OXIDASE2"/>
    <property type="match status" value="1"/>
</dbReference>
<evidence type="ECO:0000313" key="28">
    <source>
        <dbReference type="Proteomes" id="UP000186698"/>
    </source>
</evidence>
<keyword evidence="13" id="KW-1133">Transmembrane helix</keyword>
<dbReference type="AlphaFoldDB" id="A0A1L8HJC5"/>
<keyword evidence="10" id="KW-0732">Signal</keyword>
<comment type="subcellular location">
    <subcellularLocation>
        <location evidence="21">Basolateral cell membrane</location>
        <topology evidence="21">Single-pass type I membrane protein</topology>
    </subcellularLocation>
</comment>
<evidence type="ECO:0000256" key="15">
    <source>
        <dbReference type="ARBA" id="ARBA00023004"/>
    </source>
</evidence>
<evidence type="ECO:0000256" key="21">
    <source>
        <dbReference type="ARBA" id="ARBA00023768"/>
    </source>
</evidence>
<dbReference type="InterPro" id="IPR011707">
    <property type="entry name" value="Cu-oxidase-like_N"/>
</dbReference>
<dbReference type="SUPFAM" id="SSF49503">
    <property type="entry name" value="Cupredoxins"/>
    <property type="match status" value="6"/>
</dbReference>
<dbReference type="Proteomes" id="UP000186698">
    <property type="component" value="Chromosome 2L"/>
</dbReference>
<evidence type="ECO:0000256" key="11">
    <source>
        <dbReference type="ARBA" id="ARBA00022737"/>
    </source>
</evidence>
<dbReference type="KEGG" id="xla:108708750"/>